<evidence type="ECO:0000256" key="3">
    <source>
        <dbReference type="SAM" id="SignalP"/>
    </source>
</evidence>
<evidence type="ECO:0000256" key="1">
    <source>
        <dbReference type="SAM" id="MobiDB-lite"/>
    </source>
</evidence>
<evidence type="ECO:0000313" key="5">
    <source>
        <dbReference type="Proteomes" id="UP000830236"/>
    </source>
</evidence>
<dbReference type="KEGG" id="agh:M3I41_02095"/>
<feature type="region of interest" description="Disordered" evidence="1">
    <location>
        <begin position="190"/>
        <end position="209"/>
    </location>
</feature>
<feature type="compositionally biased region" description="Low complexity" evidence="1">
    <location>
        <begin position="288"/>
        <end position="304"/>
    </location>
</feature>
<feature type="transmembrane region" description="Helical" evidence="2">
    <location>
        <begin position="228"/>
        <end position="251"/>
    </location>
</feature>
<proteinExistence type="predicted"/>
<reference evidence="4" key="1">
    <citation type="submission" date="2022-05" db="EMBL/GenBank/DDBJ databases">
        <title>Using nanopore sequencing to obtain complete genomes from saliva samples.</title>
        <authorList>
            <person name="Baker J.L."/>
        </authorList>
    </citation>
    <scope>NUCLEOTIDE SEQUENCE</scope>
    <source>
        <strain evidence="4">JCVI-JB-Ag32</strain>
    </source>
</reference>
<keyword evidence="3" id="KW-0732">Signal</keyword>
<gene>
    <name evidence="4" type="ORF">M3I41_02095</name>
</gene>
<dbReference type="Proteomes" id="UP000830236">
    <property type="component" value="Chromosome"/>
</dbReference>
<keyword evidence="2" id="KW-0812">Transmembrane</keyword>
<feature type="compositionally biased region" description="Polar residues" evidence="1">
    <location>
        <begin position="270"/>
        <end position="284"/>
    </location>
</feature>
<feature type="chain" id="PRO_5038483287" evidence="3">
    <location>
        <begin position="21"/>
        <end position="310"/>
    </location>
</feature>
<accession>A0A9E7AK30</accession>
<protein>
    <submittedName>
        <fullName evidence="4">Uncharacterized protein</fullName>
    </submittedName>
</protein>
<keyword evidence="2" id="KW-1133">Transmembrane helix</keyword>
<feature type="region of interest" description="Disordered" evidence="1">
    <location>
        <begin position="270"/>
        <end position="310"/>
    </location>
</feature>
<dbReference type="EMBL" id="CP097095">
    <property type="protein sequence ID" value="UQF80094.1"/>
    <property type="molecule type" value="Genomic_DNA"/>
</dbReference>
<keyword evidence="2" id="KW-0472">Membrane</keyword>
<dbReference type="AlphaFoldDB" id="A0A9E7AK30"/>
<feature type="signal peptide" evidence="3">
    <location>
        <begin position="1"/>
        <end position="20"/>
    </location>
</feature>
<evidence type="ECO:0000256" key="2">
    <source>
        <dbReference type="SAM" id="Phobius"/>
    </source>
</evidence>
<evidence type="ECO:0000313" key="4">
    <source>
        <dbReference type="EMBL" id="UQF80094.1"/>
    </source>
</evidence>
<organism evidence="4 5">
    <name type="scientific">Actinomyces graevenitzii</name>
    <dbReference type="NCBI Taxonomy" id="55565"/>
    <lineage>
        <taxon>Bacteria</taxon>
        <taxon>Bacillati</taxon>
        <taxon>Actinomycetota</taxon>
        <taxon>Actinomycetes</taxon>
        <taxon>Actinomycetales</taxon>
        <taxon>Actinomycetaceae</taxon>
        <taxon>Actinomyces</taxon>
    </lineage>
</organism>
<sequence>MKHALATALAFITLAAAALATPAATASGNIETTLMFILNYDGSSEEVTAVYSKDNTINSSNCKNTKTYTAEFNQSDGKNECVFRKHYDRDENGPAWSTHRVDDKLEFNFMSLSVSMRIEVADALGLKKTNDLNVVYTVAALPLNATVTRETLSPKVAKGSKNIYYTWNGNTAVDSTAELKGTIPFSSTTITPSIAPAPGDTGVSNDKPSGNNTTVLAVSHKSSDSNTALYVVLGVVSVVALTSVVTTVLLVQKRKEPTPTVYFAASTRVYNGQPHSGPQPQQASHPIPQTSEPQPHPSSQSSMQHNQGGQ</sequence>
<name>A0A9E7AK30_9ACTO</name>